<evidence type="ECO:0000259" key="1">
    <source>
        <dbReference type="Pfam" id="PF06722"/>
    </source>
</evidence>
<dbReference type="Proteomes" id="UP001597097">
    <property type="component" value="Unassembled WGS sequence"/>
</dbReference>
<sequence>MVRIPLVSSDAPPFGLGLKPSRSRPARLRDAVLRASALPIFDMLLPPVNAMRRDLGLPPVKHVPELYMQAPLVLSYTAEPLEYPRTELPPSVLMVGPGDWDPSEPSSEPDWLSRLARPVVLVTSSTLFQDDAKLVQTALDALEGEPYDVVVTTASLDPGDFRRPENAHVERFVPHSLVLRNAAAVVCHGGMGITQKALFNGVPVCVVPFSRDQVEVARRVQEAEQGRGYRSPG</sequence>
<gene>
    <name evidence="2" type="ORF">ACFSJ0_37565</name>
</gene>
<reference evidence="3" key="1">
    <citation type="journal article" date="2019" name="Int. J. Syst. Evol. Microbiol.">
        <title>The Global Catalogue of Microorganisms (GCM) 10K type strain sequencing project: providing services to taxonomists for standard genome sequencing and annotation.</title>
        <authorList>
            <consortium name="The Broad Institute Genomics Platform"/>
            <consortium name="The Broad Institute Genome Sequencing Center for Infectious Disease"/>
            <person name="Wu L."/>
            <person name="Ma J."/>
        </authorList>
    </citation>
    <scope>NUCLEOTIDE SEQUENCE [LARGE SCALE GENOMIC DNA]</scope>
    <source>
        <strain evidence="3">CGMCC 1.15399</strain>
    </source>
</reference>
<evidence type="ECO:0000313" key="2">
    <source>
        <dbReference type="EMBL" id="MFD1542810.1"/>
    </source>
</evidence>
<dbReference type="RefSeq" id="WP_219536490.1">
    <property type="nucleotide sequence ID" value="NZ_JAHKRM010000030.1"/>
</dbReference>
<organism evidence="2 3">
    <name type="scientific">Nonomuraea guangzhouensis</name>
    <dbReference type="NCBI Taxonomy" id="1291555"/>
    <lineage>
        <taxon>Bacteria</taxon>
        <taxon>Bacillati</taxon>
        <taxon>Actinomycetota</taxon>
        <taxon>Actinomycetes</taxon>
        <taxon>Streptosporangiales</taxon>
        <taxon>Streptosporangiaceae</taxon>
        <taxon>Nonomuraea</taxon>
    </lineage>
</organism>
<dbReference type="Pfam" id="PF06722">
    <property type="entry name" value="EryCIII-like_C"/>
    <property type="match status" value="1"/>
</dbReference>
<dbReference type="PANTHER" id="PTHR48050:SF13">
    <property type="entry name" value="STEROL 3-BETA-GLUCOSYLTRANSFERASE UGT80A2"/>
    <property type="match status" value="1"/>
</dbReference>
<dbReference type="PANTHER" id="PTHR48050">
    <property type="entry name" value="STEROL 3-BETA-GLUCOSYLTRANSFERASE"/>
    <property type="match status" value="1"/>
</dbReference>
<keyword evidence="3" id="KW-1185">Reference proteome</keyword>
<dbReference type="EMBL" id="JBHUCM010000033">
    <property type="protein sequence ID" value="MFD1542810.1"/>
    <property type="molecule type" value="Genomic_DNA"/>
</dbReference>
<dbReference type="InterPro" id="IPR050426">
    <property type="entry name" value="Glycosyltransferase_28"/>
</dbReference>
<name>A0ABW4GJ82_9ACTN</name>
<proteinExistence type="predicted"/>
<evidence type="ECO:0000313" key="3">
    <source>
        <dbReference type="Proteomes" id="UP001597097"/>
    </source>
</evidence>
<feature type="domain" description="Erythromycin biosynthesis protein CIII-like C-terminal" evidence="1">
    <location>
        <begin position="148"/>
        <end position="226"/>
    </location>
</feature>
<dbReference type="InterPro" id="IPR010610">
    <property type="entry name" value="EryCIII-like_C"/>
</dbReference>
<protein>
    <submittedName>
        <fullName evidence="2">Glycosyltransferase</fullName>
    </submittedName>
</protein>
<accession>A0ABW4GJ82</accession>
<comment type="caution">
    <text evidence="2">The sequence shown here is derived from an EMBL/GenBank/DDBJ whole genome shotgun (WGS) entry which is preliminary data.</text>
</comment>